<dbReference type="Gene3D" id="3.30.2010.10">
    <property type="entry name" value="Metalloproteases ('zincins'), catalytic domain"/>
    <property type="match status" value="1"/>
</dbReference>
<dbReference type="EC" id="3.4.24.-" evidence="13"/>
<evidence type="ECO:0000256" key="8">
    <source>
        <dbReference type="ARBA" id="ARBA00023049"/>
    </source>
</evidence>
<dbReference type="GO" id="GO:0006508">
    <property type="term" value="P:proteolysis"/>
    <property type="evidence" value="ECO:0007669"/>
    <property type="project" value="UniProtKB-KW"/>
</dbReference>
<keyword evidence="8 10" id="KW-0482">Metalloprotease</keyword>
<evidence type="ECO:0000313" key="14">
    <source>
        <dbReference type="Proteomes" id="UP000831534"/>
    </source>
</evidence>
<dbReference type="Proteomes" id="UP000831534">
    <property type="component" value="Chromosome"/>
</dbReference>
<comment type="cofactor">
    <cofactor evidence="10">
        <name>Zn(2+)</name>
        <dbReference type="ChEBI" id="CHEBI:29105"/>
    </cofactor>
    <text evidence="10">Binds 1 zinc ion per subunit.</text>
</comment>
<feature type="domain" description="Peptidase M48" evidence="12">
    <location>
        <begin position="215"/>
        <end position="308"/>
    </location>
</feature>
<evidence type="ECO:0000256" key="10">
    <source>
        <dbReference type="RuleBase" id="RU003983"/>
    </source>
</evidence>
<accession>A0A8T9MWR1</accession>
<keyword evidence="9 11" id="KW-0472">Membrane</keyword>
<evidence type="ECO:0000256" key="3">
    <source>
        <dbReference type="ARBA" id="ARBA00022692"/>
    </source>
</evidence>
<dbReference type="PANTHER" id="PTHR43221:SF3">
    <property type="entry name" value="SLL1280 PROTEIN"/>
    <property type="match status" value="1"/>
</dbReference>
<dbReference type="GO" id="GO:0046872">
    <property type="term" value="F:metal ion binding"/>
    <property type="evidence" value="ECO:0007669"/>
    <property type="project" value="UniProtKB-KW"/>
</dbReference>
<evidence type="ECO:0000313" key="13">
    <source>
        <dbReference type="EMBL" id="UOP05581.1"/>
    </source>
</evidence>
<dbReference type="PANTHER" id="PTHR43221">
    <property type="entry name" value="PROTEASE HTPX"/>
    <property type="match status" value="1"/>
</dbReference>
<dbReference type="KEGG" id="ckh:LVJ77_05630"/>
<evidence type="ECO:0000256" key="4">
    <source>
        <dbReference type="ARBA" id="ARBA00022723"/>
    </source>
</evidence>
<comment type="similarity">
    <text evidence="10">Belongs to the peptidase M48 family.</text>
</comment>
<protein>
    <submittedName>
        <fullName evidence="13">M48 family metallopeptidase</fullName>
        <ecNumber evidence="13">3.4.24.-</ecNumber>
    </submittedName>
</protein>
<dbReference type="GO" id="GO:0004222">
    <property type="term" value="F:metalloendopeptidase activity"/>
    <property type="evidence" value="ECO:0007669"/>
    <property type="project" value="InterPro"/>
</dbReference>
<evidence type="ECO:0000256" key="5">
    <source>
        <dbReference type="ARBA" id="ARBA00022801"/>
    </source>
</evidence>
<evidence type="ECO:0000256" key="11">
    <source>
        <dbReference type="SAM" id="Phobius"/>
    </source>
</evidence>
<feature type="domain" description="Peptidase M48" evidence="12">
    <location>
        <begin position="129"/>
        <end position="209"/>
    </location>
</feature>
<name>A0A8T9MWR1_9NEIS</name>
<evidence type="ECO:0000256" key="9">
    <source>
        <dbReference type="ARBA" id="ARBA00023136"/>
    </source>
</evidence>
<keyword evidence="14" id="KW-1185">Reference proteome</keyword>
<keyword evidence="7 11" id="KW-1133">Transmembrane helix</keyword>
<organism evidence="13 14">
    <name type="scientific">Conchiformibius kuhniae</name>
    <dbReference type="NCBI Taxonomy" id="211502"/>
    <lineage>
        <taxon>Bacteria</taxon>
        <taxon>Pseudomonadati</taxon>
        <taxon>Pseudomonadota</taxon>
        <taxon>Betaproteobacteria</taxon>
        <taxon>Neisseriales</taxon>
        <taxon>Neisseriaceae</taxon>
        <taxon>Conchiformibius</taxon>
    </lineage>
</organism>
<evidence type="ECO:0000256" key="7">
    <source>
        <dbReference type="ARBA" id="ARBA00022989"/>
    </source>
</evidence>
<keyword evidence="6 10" id="KW-0862">Zinc</keyword>
<evidence type="ECO:0000256" key="6">
    <source>
        <dbReference type="ARBA" id="ARBA00022833"/>
    </source>
</evidence>
<keyword evidence="3 11" id="KW-0812">Transmembrane</keyword>
<reference evidence="13" key="1">
    <citation type="journal article" date="2022" name="Res Sq">
        <title>Evolution of multicellular longitudinally dividing oral cavity symbionts (Neisseriaceae).</title>
        <authorList>
            <person name="Nyongesa S."/>
            <person name="Weber P."/>
            <person name="Bernet E."/>
            <person name="Pullido F."/>
            <person name="Nieckarz M."/>
            <person name="Delaby M."/>
            <person name="Nieves C."/>
            <person name="Viehboeck T."/>
            <person name="Krause N."/>
            <person name="Rivera-Millot A."/>
            <person name="Nakamura A."/>
            <person name="Vischer N."/>
            <person name="VanNieuwenhze M."/>
            <person name="Brun Y."/>
            <person name="Cava F."/>
            <person name="Bulgheresi S."/>
            <person name="Veyrier F."/>
        </authorList>
    </citation>
    <scope>NUCLEOTIDE SEQUENCE</scope>
    <source>
        <strain evidence="13">17694</strain>
    </source>
</reference>
<feature type="transmembrane region" description="Helical" evidence="11">
    <location>
        <begin position="90"/>
        <end position="110"/>
    </location>
</feature>
<dbReference type="InterPro" id="IPR050083">
    <property type="entry name" value="HtpX_protease"/>
</dbReference>
<keyword evidence="5 10" id="KW-0378">Hydrolase</keyword>
<evidence type="ECO:0000259" key="12">
    <source>
        <dbReference type="Pfam" id="PF01435"/>
    </source>
</evidence>
<proteinExistence type="inferred from homology"/>
<keyword evidence="2 10" id="KW-0645">Protease</keyword>
<evidence type="ECO:0000256" key="2">
    <source>
        <dbReference type="ARBA" id="ARBA00022670"/>
    </source>
</evidence>
<reference evidence="13" key="2">
    <citation type="submission" date="2024-09" db="EMBL/GenBank/DDBJ databases">
        <authorList>
            <person name="Veyrier F.J."/>
        </authorList>
    </citation>
    <scope>NUCLEOTIDE SEQUENCE</scope>
    <source>
        <strain evidence="13">17694</strain>
    </source>
</reference>
<keyword evidence="4" id="KW-0479">Metal-binding</keyword>
<evidence type="ECO:0000256" key="1">
    <source>
        <dbReference type="ARBA" id="ARBA00022475"/>
    </source>
</evidence>
<dbReference type="Pfam" id="PF01435">
    <property type="entry name" value="Peptidase_M48"/>
    <property type="match status" value="2"/>
</dbReference>
<dbReference type="EMBL" id="CP091521">
    <property type="protein sequence ID" value="UOP05581.1"/>
    <property type="molecule type" value="Genomic_DNA"/>
</dbReference>
<dbReference type="InterPro" id="IPR001915">
    <property type="entry name" value="Peptidase_M48"/>
</dbReference>
<dbReference type="RefSeq" id="WP_027009813.1">
    <property type="nucleotide sequence ID" value="NZ_CP091521.1"/>
</dbReference>
<feature type="transmembrane region" description="Helical" evidence="11">
    <location>
        <begin position="20"/>
        <end position="40"/>
    </location>
</feature>
<gene>
    <name evidence="13" type="ORF">LVJ77_05630</name>
</gene>
<keyword evidence="1" id="KW-1003">Cell membrane</keyword>
<dbReference type="AlphaFoldDB" id="A0A8T9MWR1"/>
<dbReference type="CDD" id="cd07325">
    <property type="entry name" value="M48_Ste24p_like"/>
    <property type="match status" value="1"/>
</dbReference>
<sequence length="321" mass="35657">MCQNSCQLVRRSRHRLEKVFFIIATLLTLTVFAVLLAVAANKQATAGFLKETLAAEYRAEHPEAAKLSEAEILNKISDEEKELISEVEGLNFALIALAPLGVVLLIVYSVGKIYGAARANGIRIHQGQFGEVYAIWAEMAGKLGMKTVPELYVQNGNGTLNAFATCILGYRAFGVIYSDILERALANDDEAALRFILGHELGHIRLNHVAWWYNLLTMAANFPGINYLIGLPLSRSREYGCDKLGFALSQDEGQRGLLMLAAGKHLYRQVDMADYEKEHLGKGGKWAAVHNFFGSHPNINWRIAALRQKRHGDVFWARSGK</sequence>